<organism evidence="1 2">
    <name type="scientific">Chitiniphilus shinanonensis</name>
    <dbReference type="NCBI Taxonomy" id="553088"/>
    <lineage>
        <taxon>Bacteria</taxon>
        <taxon>Pseudomonadati</taxon>
        <taxon>Pseudomonadota</taxon>
        <taxon>Betaproteobacteria</taxon>
        <taxon>Neisseriales</taxon>
        <taxon>Chitinibacteraceae</taxon>
        <taxon>Chitiniphilus</taxon>
    </lineage>
</organism>
<accession>A0ABQ6BQP6</accession>
<keyword evidence="2" id="KW-1185">Reference proteome</keyword>
<evidence type="ECO:0000313" key="2">
    <source>
        <dbReference type="Proteomes" id="UP001156836"/>
    </source>
</evidence>
<name>A0ABQ6BQP6_9NEIS</name>
<dbReference type="Proteomes" id="UP001156836">
    <property type="component" value="Unassembled WGS sequence"/>
</dbReference>
<sequence>MDYAGLTAKYKVNRPLRDAEKQRHLPQTKTWTCVPPHGLVHY</sequence>
<gene>
    <name evidence="1" type="ORF">GCM10007860_06590</name>
</gene>
<proteinExistence type="predicted"/>
<reference evidence="2" key="1">
    <citation type="journal article" date="2019" name="Int. J. Syst. Evol. Microbiol.">
        <title>The Global Catalogue of Microorganisms (GCM) 10K type strain sequencing project: providing services to taxonomists for standard genome sequencing and annotation.</title>
        <authorList>
            <consortium name="The Broad Institute Genomics Platform"/>
            <consortium name="The Broad Institute Genome Sequencing Center for Infectious Disease"/>
            <person name="Wu L."/>
            <person name="Ma J."/>
        </authorList>
    </citation>
    <scope>NUCLEOTIDE SEQUENCE [LARGE SCALE GENOMIC DNA]</scope>
    <source>
        <strain evidence="2">NBRC 104970</strain>
    </source>
</reference>
<evidence type="ECO:0000313" key="1">
    <source>
        <dbReference type="EMBL" id="GLS03515.1"/>
    </source>
</evidence>
<dbReference type="EMBL" id="BSOZ01000005">
    <property type="protein sequence ID" value="GLS03515.1"/>
    <property type="molecule type" value="Genomic_DNA"/>
</dbReference>
<comment type="caution">
    <text evidence="1">The sequence shown here is derived from an EMBL/GenBank/DDBJ whole genome shotgun (WGS) entry which is preliminary data.</text>
</comment>
<dbReference type="RefSeq" id="WP_018748826.1">
    <property type="nucleotide sequence ID" value="NZ_BSOZ01000005.1"/>
</dbReference>
<protein>
    <submittedName>
        <fullName evidence="1">Uncharacterized protein</fullName>
    </submittedName>
</protein>